<name>A0A8S1QZC5_9CILI</name>
<feature type="region of interest" description="Disordered" evidence="1">
    <location>
        <begin position="554"/>
        <end position="577"/>
    </location>
</feature>
<keyword evidence="3" id="KW-1185">Reference proteome</keyword>
<reference evidence="2" key="1">
    <citation type="submission" date="2021-01" db="EMBL/GenBank/DDBJ databases">
        <authorList>
            <consortium name="Genoscope - CEA"/>
            <person name="William W."/>
        </authorList>
    </citation>
    <scope>NUCLEOTIDE SEQUENCE</scope>
</reference>
<gene>
    <name evidence="2" type="ORF">PSON_ATCC_30995.1.T1260031</name>
</gene>
<proteinExistence type="predicted"/>
<evidence type="ECO:0000313" key="2">
    <source>
        <dbReference type="EMBL" id="CAD8120394.1"/>
    </source>
</evidence>
<protein>
    <submittedName>
        <fullName evidence="2">Uncharacterized protein</fullName>
    </submittedName>
</protein>
<evidence type="ECO:0000256" key="1">
    <source>
        <dbReference type="SAM" id="MobiDB-lite"/>
    </source>
</evidence>
<comment type="caution">
    <text evidence="2">The sequence shown here is derived from an EMBL/GenBank/DDBJ whole genome shotgun (WGS) entry which is preliminary data.</text>
</comment>
<dbReference type="OrthoDB" id="297728at2759"/>
<dbReference type="EMBL" id="CAJJDN010000126">
    <property type="protein sequence ID" value="CAD8120394.1"/>
    <property type="molecule type" value="Genomic_DNA"/>
</dbReference>
<sequence length="577" mass="69210">MREHLKTEISEISTKRQETYSLQHIGQSSIFLEDQKMSFKQSLFLRNSYNQIRHPYSQTIILPKHDYHIQKEDNNIIISGKTYLTKAMEHRYMKIPCHNIVGTLHCFIQCTSEFQVLLSQIHPFPTNHNCEQVINNRGFHMSVISGEFIYISFISRKDSEVTFKIQSQIQYEQNYRMKTLQDTPTNDFLPSMNSKSFQFIINSNKEQAKIKKNKYYDEISRSERFLKVLQTKNFQKQSQNQAIIQKKFDIKAKQLANKEKILQKRLNFVLKQKFFFEHQWVILLYIIKLGQQIANIFYHKKGIIQKYRLAAFKIKLILVVLRKQLAKTKGCSLSSRITVDALISMKMRAKIVSNIVRIKQGDILIPYFRQRAQIYDLKVKMLEKANKILIIKKYVLIFESNYLQYKREMIEKWEKTNDKLREQEIKEKQPALRNKAIVMWFQVLKDKDFAQQMRNCFIFELMRDRIKVHLQDQSIIKKYKFDLKYYKSKLRVCRDSNEANSYRQEIAQITNEIYAMHMKSQLFMHVDVDKYFQKLLNKYIVLVDETENLPEDIQVQQKQKQRQSRISLRKGTRKSKL</sequence>
<accession>A0A8S1QZC5</accession>
<evidence type="ECO:0000313" key="3">
    <source>
        <dbReference type="Proteomes" id="UP000692954"/>
    </source>
</evidence>
<dbReference type="Proteomes" id="UP000692954">
    <property type="component" value="Unassembled WGS sequence"/>
</dbReference>
<feature type="compositionally biased region" description="Basic residues" evidence="1">
    <location>
        <begin position="559"/>
        <end position="577"/>
    </location>
</feature>
<organism evidence="2 3">
    <name type="scientific">Paramecium sonneborni</name>
    <dbReference type="NCBI Taxonomy" id="65129"/>
    <lineage>
        <taxon>Eukaryota</taxon>
        <taxon>Sar</taxon>
        <taxon>Alveolata</taxon>
        <taxon>Ciliophora</taxon>
        <taxon>Intramacronucleata</taxon>
        <taxon>Oligohymenophorea</taxon>
        <taxon>Peniculida</taxon>
        <taxon>Parameciidae</taxon>
        <taxon>Paramecium</taxon>
    </lineage>
</organism>
<dbReference type="AlphaFoldDB" id="A0A8S1QZC5"/>